<name>A0AAD7F399_9AGAR</name>
<dbReference type="Proteomes" id="UP001218218">
    <property type="component" value="Unassembled WGS sequence"/>
</dbReference>
<proteinExistence type="predicted"/>
<feature type="compositionally biased region" description="Basic and acidic residues" evidence="1">
    <location>
        <begin position="81"/>
        <end position="90"/>
    </location>
</feature>
<evidence type="ECO:0000313" key="3">
    <source>
        <dbReference type="Proteomes" id="UP001218218"/>
    </source>
</evidence>
<evidence type="ECO:0000256" key="1">
    <source>
        <dbReference type="SAM" id="MobiDB-lite"/>
    </source>
</evidence>
<protein>
    <submittedName>
        <fullName evidence="2">Uncharacterized protein</fullName>
    </submittedName>
</protein>
<feature type="region of interest" description="Disordered" evidence="1">
    <location>
        <begin position="57"/>
        <end position="96"/>
    </location>
</feature>
<evidence type="ECO:0000313" key="2">
    <source>
        <dbReference type="EMBL" id="KAJ7364312.1"/>
    </source>
</evidence>
<reference evidence="2" key="1">
    <citation type="submission" date="2023-03" db="EMBL/GenBank/DDBJ databases">
        <title>Massive genome expansion in bonnet fungi (Mycena s.s.) driven by repeated elements and novel gene families across ecological guilds.</title>
        <authorList>
            <consortium name="Lawrence Berkeley National Laboratory"/>
            <person name="Harder C.B."/>
            <person name="Miyauchi S."/>
            <person name="Viragh M."/>
            <person name="Kuo A."/>
            <person name="Thoen E."/>
            <person name="Andreopoulos B."/>
            <person name="Lu D."/>
            <person name="Skrede I."/>
            <person name="Drula E."/>
            <person name="Henrissat B."/>
            <person name="Morin E."/>
            <person name="Kohler A."/>
            <person name="Barry K."/>
            <person name="LaButti K."/>
            <person name="Morin E."/>
            <person name="Salamov A."/>
            <person name="Lipzen A."/>
            <person name="Mereny Z."/>
            <person name="Hegedus B."/>
            <person name="Baldrian P."/>
            <person name="Stursova M."/>
            <person name="Weitz H."/>
            <person name="Taylor A."/>
            <person name="Grigoriev I.V."/>
            <person name="Nagy L.G."/>
            <person name="Martin F."/>
            <person name="Kauserud H."/>
        </authorList>
    </citation>
    <scope>NUCLEOTIDE SEQUENCE</scope>
    <source>
        <strain evidence="2">CBHHK002</strain>
    </source>
</reference>
<feature type="compositionally biased region" description="Low complexity" evidence="1">
    <location>
        <begin position="57"/>
        <end position="67"/>
    </location>
</feature>
<sequence length="200" mass="21710">MQDFDDTFPIWFKVEKDLRDRVLKGGGFEENVWENKIGVMEAAHSLLADVMVSSRSSSPFTTSASGPSKKRLSTDDSNDAASKRQQRDRSSTPGASFRPPCCIVCAGPHLPAKHDNSVKTFEDGSQLFCTTDGRDVKTARNFKGPSQKSICITFNLGGGKKPCSHNDERVHACSLCGNPGHGALDRDPACPRVKNGEIVP</sequence>
<accession>A0AAD7F399</accession>
<dbReference type="AlphaFoldDB" id="A0AAD7F399"/>
<keyword evidence="3" id="KW-1185">Reference proteome</keyword>
<organism evidence="2 3">
    <name type="scientific">Mycena albidolilacea</name>
    <dbReference type="NCBI Taxonomy" id="1033008"/>
    <lineage>
        <taxon>Eukaryota</taxon>
        <taxon>Fungi</taxon>
        <taxon>Dikarya</taxon>
        <taxon>Basidiomycota</taxon>
        <taxon>Agaricomycotina</taxon>
        <taxon>Agaricomycetes</taxon>
        <taxon>Agaricomycetidae</taxon>
        <taxon>Agaricales</taxon>
        <taxon>Marasmiineae</taxon>
        <taxon>Mycenaceae</taxon>
        <taxon>Mycena</taxon>
    </lineage>
</organism>
<comment type="caution">
    <text evidence="2">The sequence shown here is derived from an EMBL/GenBank/DDBJ whole genome shotgun (WGS) entry which is preliminary data.</text>
</comment>
<dbReference type="EMBL" id="JARIHO010000003">
    <property type="protein sequence ID" value="KAJ7364312.1"/>
    <property type="molecule type" value="Genomic_DNA"/>
</dbReference>
<gene>
    <name evidence="2" type="ORF">DFH08DRAFT_949916</name>
</gene>